<feature type="domain" description="Transferrin-like" evidence="2">
    <location>
        <begin position="374"/>
        <end position="484"/>
    </location>
</feature>
<protein>
    <recommendedName>
        <fullName evidence="2">Transferrin-like domain-containing protein</fullName>
    </recommendedName>
</protein>
<dbReference type="Gene3D" id="3.40.190.10">
    <property type="entry name" value="Periplasmic binding protein-like II"/>
    <property type="match status" value="2"/>
</dbReference>
<keyword evidence="4" id="KW-1185">Reference proteome</keyword>
<dbReference type="SMART" id="SM00094">
    <property type="entry name" value="TR_FER"/>
    <property type="match status" value="1"/>
</dbReference>
<reference evidence="3" key="1">
    <citation type="submission" date="2022-01" db="EMBL/GenBank/DDBJ databases">
        <authorList>
            <person name="King R."/>
        </authorList>
    </citation>
    <scope>NUCLEOTIDE SEQUENCE</scope>
</reference>
<dbReference type="PANTHER" id="PTHR11485">
    <property type="entry name" value="TRANSFERRIN"/>
    <property type="match status" value="1"/>
</dbReference>
<dbReference type="GO" id="GO:0006826">
    <property type="term" value="P:iron ion transport"/>
    <property type="evidence" value="ECO:0007669"/>
    <property type="project" value="TreeGrafter"/>
</dbReference>
<accession>A0A9N9TUI1</accession>
<dbReference type="GO" id="GO:0005886">
    <property type="term" value="C:plasma membrane"/>
    <property type="evidence" value="ECO:0007669"/>
    <property type="project" value="TreeGrafter"/>
</dbReference>
<dbReference type="Proteomes" id="UP001153712">
    <property type="component" value="Chromosome 3"/>
</dbReference>
<evidence type="ECO:0000313" key="3">
    <source>
        <dbReference type="EMBL" id="CAG9860660.1"/>
    </source>
</evidence>
<gene>
    <name evidence="3" type="ORF">PHYEVI_LOCUS7009</name>
</gene>
<dbReference type="GO" id="GO:0005769">
    <property type="term" value="C:early endosome"/>
    <property type="evidence" value="ECO:0007669"/>
    <property type="project" value="TreeGrafter"/>
</dbReference>
<dbReference type="SUPFAM" id="SSF53850">
    <property type="entry name" value="Periplasmic binding protein-like II"/>
    <property type="match status" value="2"/>
</dbReference>
<sequence>MLQRKPLAIKESKMIHPFLLLILLTLAIVVADFDNHPGKLCTDISNKDACDNIELDQTFECAENVNSMTDCALNIINEKQEFAILQPEQAFLAASFASDNVTVVAEVTTEKRPYRTVVLARIFYNSFKDLRNKRFCHPGFKHDELITRYVLQEFEAKIIELNNSYCQSAAQTLLEKRLGALSSFFGPSCRPGEWVIDDPALDAALKKSYSNLCELCGPEKCNVIYQEPFQDALTCLRNGGDVAVTSLSHALKFFNDSNNIDDFVYVCPDGRPKKPRDGHCTFTEQMERIVISERSIVEKTQNYLNLNLAKHKSLNGFVRQSRTSLPFEDSLEVLLELSDADAITTIQAIPLKAYVSNRRNIPSISKNTYCEETVNWCTVDTKEQEKCLWMQQAALNAGLQPVIHCAQTKDKDPISCINDIKNGKSDVAFIDVDYGYSASRSGLTYAAYPETYNKDLAAIVVAVRAVTNVVNLKGKKSLVNPKCF</sequence>
<dbReference type="AlphaFoldDB" id="A0A9N9TUI1"/>
<evidence type="ECO:0000259" key="2">
    <source>
        <dbReference type="PROSITE" id="PS51408"/>
    </source>
</evidence>
<dbReference type="EMBL" id="OU900096">
    <property type="protein sequence ID" value="CAG9860660.1"/>
    <property type="molecule type" value="Genomic_DNA"/>
</dbReference>
<dbReference type="PROSITE" id="PS51408">
    <property type="entry name" value="TRANSFERRIN_LIKE_4"/>
    <property type="match status" value="2"/>
</dbReference>
<feature type="domain" description="Transferrin-like" evidence="2">
    <location>
        <begin position="38"/>
        <end position="348"/>
    </location>
</feature>
<evidence type="ECO:0000313" key="4">
    <source>
        <dbReference type="Proteomes" id="UP001153712"/>
    </source>
</evidence>
<keyword evidence="1" id="KW-0732">Signal</keyword>
<organism evidence="3 4">
    <name type="scientific">Phyllotreta striolata</name>
    <name type="common">Striped flea beetle</name>
    <name type="synonym">Crioceris striolata</name>
    <dbReference type="NCBI Taxonomy" id="444603"/>
    <lineage>
        <taxon>Eukaryota</taxon>
        <taxon>Metazoa</taxon>
        <taxon>Ecdysozoa</taxon>
        <taxon>Arthropoda</taxon>
        <taxon>Hexapoda</taxon>
        <taxon>Insecta</taxon>
        <taxon>Pterygota</taxon>
        <taxon>Neoptera</taxon>
        <taxon>Endopterygota</taxon>
        <taxon>Coleoptera</taxon>
        <taxon>Polyphaga</taxon>
        <taxon>Cucujiformia</taxon>
        <taxon>Chrysomeloidea</taxon>
        <taxon>Chrysomelidae</taxon>
        <taxon>Galerucinae</taxon>
        <taxon>Alticini</taxon>
        <taxon>Phyllotreta</taxon>
    </lineage>
</organism>
<proteinExistence type="predicted"/>
<dbReference type="InterPro" id="IPR001156">
    <property type="entry name" value="Transferrin-like_dom"/>
</dbReference>
<dbReference type="Pfam" id="PF00405">
    <property type="entry name" value="Transferrin"/>
    <property type="match status" value="2"/>
</dbReference>
<dbReference type="PANTHER" id="PTHR11485:SF29">
    <property type="entry name" value="TRANSFERRIN 2"/>
    <property type="match status" value="1"/>
</dbReference>
<dbReference type="GO" id="GO:0055037">
    <property type="term" value="C:recycling endosome"/>
    <property type="evidence" value="ECO:0007669"/>
    <property type="project" value="TreeGrafter"/>
</dbReference>
<dbReference type="GO" id="GO:0005615">
    <property type="term" value="C:extracellular space"/>
    <property type="evidence" value="ECO:0007669"/>
    <property type="project" value="TreeGrafter"/>
</dbReference>
<dbReference type="OrthoDB" id="8183540at2759"/>
<evidence type="ECO:0000256" key="1">
    <source>
        <dbReference type="SAM" id="SignalP"/>
    </source>
</evidence>
<feature type="signal peptide" evidence="1">
    <location>
        <begin position="1"/>
        <end position="31"/>
    </location>
</feature>
<name>A0A9N9TUI1_PHYSR</name>
<feature type="chain" id="PRO_5040513483" description="Transferrin-like domain-containing protein" evidence="1">
    <location>
        <begin position="32"/>
        <end position="484"/>
    </location>
</feature>